<name>A0A656QB24_9BURK</name>
<dbReference type="RefSeq" id="WP_008344924.1">
    <property type="nucleotide sequence ID" value="NZ_JFHD01000049.1"/>
</dbReference>
<dbReference type="SUPFAM" id="SSF53720">
    <property type="entry name" value="ALDH-like"/>
    <property type="match status" value="1"/>
</dbReference>
<evidence type="ECO:0000256" key="4">
    <source>
        <dbReference type="RuleBase" id="RU003345"/>
    </source>
</evidence>
<dbReference type="Proteomes" id="UP000027451">
    <property type="component" value="Unassembled WGS sequence"/>
</dbReference>
<keyword evidence="7" id="KW-1185">Reference proteome</keyword>
<feature type="active site" evidence="3">
    <location>
        <position position="244"/>
    </location>
</feature>
<dbReference type="InterPro" id="IPR016163">
    <property type="entry name" value="Ald_DH_C"/>
</dbReference>
<dbReference type="InterPro" id="IPR044086">
    <property type="entry name" value="LUC3-like"/>
</dbReference>
<evidence type="ECO:0000259" key="5">
    <source>
        <dbReference type="Pfam" id="PF00171"/>
    </source>
</evidence>
<evidence type="ECO:0000313" key="7">
    <source>
        <dbReference type="Proteomes" id="UP000027451"/>
    </source>
</evidence>
<dbReference type="Gene3D" id="3.40.309.10">
    <property type="entry name" value="Aldehyde Dehydrogenase, Chain A, domain 2"/>
    <property type="match status" value="1"/>
</dbReference>
<dbReference type="FunFam" id="3.40.605.10:FF:000007">
    <property type="entry name" value="NAD/NADP-dependent betaine aldehyde dehydrogenase"/>
    <property type="match status" value="1"/>
</dbReference>
<dbReference type="InterPro" id="IPR015590">
    <property type="entry name" value="Aldehyde_DH_dom"/>
</dbReference>
<sequence length="472" mass="50372">MQFDSDYTMTIGGRGFEAEATIDVINPANGAVIATAPRASKAQLDEAVAGAARAFPSWSAAGVEARRDAVRRLGSKLVENADALARLLTSEQGKPLADARAEILGAAYWCETLATVDMPVVVVEDSRDRKVETRRVPLGVAAAIVPWNYPISIAFLKIPAALLTGNCVVVKPSPYTPLTTLKIGELSRDLFPAGVLSVLSGGDELGPWITEHPGFAKISFTGSSATGRRVVQSASHTLKRVTLELGGNDAAIVLADVNVHAVAEKIFWSAFTNAGQVCMATKRLYVHESVYDELAFALAEYAKTVKVGDGFEPETKIGPIQNRAQYDRVCRLIHDIAERGERVLIGGNVVPGAGYFVPVTIVDNPPEESPVVQEEAFGPVLPMLKFSDLDDVIAKVNASPYGLAGSVWSSDADAAALIASRIHSGTVWINDWLYITPFTPFGGRKQSGYGVECGLEGLLEYTGTQTVAINRS</sequence>
<dbReference type="InterPro" id="IPR016162">
    <property type="entry name" value="Ald_DH_N"/>
</dbReference>
<dbReference type="InterPro" id="IPR029510">
    <property type="entry name" value="Ald_DH_CS_GLU"/>
</dbReference>
<dbReference type="PROSITE" id="PS00687">
    <property type="entry name" value="ALDEHYDE_DEHYDR_GLU"/>
    <property type="match status" value="1"/>
</dbReference>
<dbReference type="Gene3D" id="3.40.605.10">
    <property type="entry name" value="Aldehyde Dehydrogenase, Chain A, domain 1"/>
    <property type="match status" value="1"/>
</dbReference>
<dbReference type="GO" id="GO:0016620">
    <property type="term" value="F:oxidoreductase activity, acting on the aldehyde or oxo group of donors, NAD or NADP as acceptor"/>
    <property type="evidence" value="ECO:0007669"/>
    <property type="project" value="InterPro"/>
</dbReference>
<feature type="domain" description="Aldehyde dehydrogenase" evidence="5">
    <location>
        <begin position="20"/>
        <end position="467"/>
    </location>
</feature>
<accession>A0A656QB24</accession>
<evidence type="ECO:0000256" key="1">
    <source>
        <dbReference type="ARBA" id="ARBA00009986"/>
    </source>
</evidence>
<dbReference type="CDD" id="cd07106">
    <property type="entry name" value="ALDH_AldA-AAD23400"/>
    <property type="match status" value="1"/>
</dbReference>
<organism evidence="6 7">
    <name type="scientific">Caballeronia zhejiangensis</name>
    <dbReference type="NCBI Taxonomy" id="871203"/>
    <lineage>
        <taxon>Bacteria</taxon>
        <taxon>Pseudomonadati</taxon>
        <taxon>Pseudomonadota</taxon>
        <taxon>Betaproteobacteria</taxon>
        <taxon>Burkholderiales</taxon>
        <taxon>Burkholderiaceae</taxon>
        <taxon>Caballeronia</taxon>
    </lineage>
</organism>
<evidence type="ECO:0000256" key="2">
    <source>
        <dbReference type="ARBA" id="ARBA00023002"/>
    </source>
</evidence>
<dbReference type="EMBL" id="JFHD01000049">
    <property type="protein sequence ID" value="KDR25327.1"/>
    <property type="molecule type" value="Genomic_DNA"/>
</dbReference>
<comment type="caution">
    <text evidence="6">The sequence shown here is derived from an EMBL/GenBank/DDBJ whole genome shotgun (WGS) entry which is preliminary data.</text>
</comment>
<reference evidence="6 7" key="1">
    <citation type="submission" date="2014-03" db="EMBL/GenBank/DDBJ databases">
        <title>Draft Genome Sequences of Four Burkholderia Strains.</title>
        <authorList>
            <person name="Liu X.Y."/>
            <person name="Li C.X."/>
            <person name="Xu J.H."/>
        </authorList>
    </citation>
    <scope>NUCLEOTIDE SEQUENCE [LARGE SCALE GENOMIC DNA]</scope>
    <source>
        <strain evidence="6 7">OP-1</strain>
    </source>
</reference>
<dbReference type="FunFam" id="3.40.309.10:FF:000009">
    <property type="entry name" value="Aldehyde dehydrogenase A"/>
    <property type="match status" value="1"/>
</dbReference>
<dbReference type="PROSITE" id="PS00070">
    <property type="entry name" value="ALDEHYDE_DEHYDR_CYS"/>
    <property type="match status" value="1"/>
</dbReference>
<gene>
    <name evidence="6" type="ORF">BG60_28770</name>
</gene>
<evidence type="ECO:0000313" key="6">
    <source>
        <dbReference type="EMBL" id="KDR25327.1"/>
    </source>
</evidence>
<keyword evidence="2 4" id="KW-0560">Oxidoreductase</keyword>
<dbReference type="Pfam" id="PF00171">
    <property type="entry name" value="Aldedh"/>
    <property type="match status" value="1"/>
</dbReference>
<evidence type="ECO:0000256" key="3">
    <source>
        <dbReference type="PROSITE-ProRule" id="PRU10007"/>
    </source>
</evidence>
<proteinExistence type="inferred from homology"/>
<dbReference type="AlphaFoldDB" id="A0A656QB24"/>
<comment type="similarity">
    <text evidence="1 4">Belongs to the aldehyde dehydrogenase family.</text>
</comment>
<protein>
    <submittedName>
        <fullName evidence="6">Aldehyde dehydrogenase</fullName>
    </submittedName>
</protein>
<dbReference type="PANTHER" id="PTHR11699">
    <property type="entry name" value="ALDEHYDE DEHYDROGENASE-RELATED"/>
    <property type="match status" value="1"/>
</dbReference>
<dbReference type="InterPro" id="IPR016161">
    <property type="entry name" value="Ald_DH/histidinol_DH"/>
</dbReference>
<dbReference type="InterPro" id="IPR016160">
    <property type="entry name" value="Ald_DH_CS_CYS"/>
</dbReference>